<evidence type="ECO:0000313" key="1">
    <source>
        <dbReference type="EMBL" id="MFC5831770.1"/>
    </source>
</evidence>
<accession>A0ABW1D121</accession>
<name>A0ABW1D121_9ACTN</name>
<evidence type="ECO:0000313" key="2">
    <source>
        <dbReference type="Proteomes" id="UP001596058"/>
    </source>
</evidence>
<gene>
    <name evidence="1" type="ORF">ACFPZ3_48650</name>
</gene>
<reference evidence="2" key="1">
    <citation type="journal article" date="2019" name="Int. J. Syst. Evol. Microbiol.">
        <title>The Global Catalogue of Microorganisms (GCM) 10K type strain sequencing project: providing services to taxonomists for standard genome sequencing and annotation.</title>
        <authorList>
            <consortium name="The Broad Institute Genomics Platform"/>
            <consortium name="The Broad Institute Genome Sequencing Center for Infectious Disease"/>
            <person name="Wu L."/>
            <person name="Ma J."/>
        </authorList>
    </citation>
    <scope>NUCLEOTIDE SEQUENCE [LARGE SCALE GENOMIC DNA]</scope>
    <source>
        <strain evidence="2">CCUG 53903</strain>
    </source>
</reference>
<organism evidence="1 2">
    <name type="scientific">Nonomuraea insulae</name>
    <dbReference type="NCBI Taxonomy" id="1616787"/>
    <lineage>
        <taxon>Bacteria</taxon>
        <taxon>Bacillati</taxon>
        <taxon>Actinomycetota</taxon>
        <taxon>Actinomycetes</taxon>
        <taxon>Streptosporangiales</taxon>
        <taxon>Streptosporangiaceae</taxon>
        <taxon>Nonomuraea</taxon>
    </lineage>
</organism>
<protein>
    <submittedName>
        <fullName evidence="1">Uncharacterized protein</fullName>
    </submittedName>
</protein>
<sequence length="138" mass="14747">MTNDVDTLATALYATTDDMLKEHPDLALWRPPVGITPRLSDAELVTLAMMQAIPGYSGCVGGSGGITRGWIRARWLRSVLPLLPLWGGLEAGHGVGKTFDFETEENTLATHVTMPSDTVFLVVVGAAAHFSRAVPGPF</sequence>
<dbReference type="EMBL" id="JBHSPA010000069">
    <property type="protein sequence ID" value="MFC5831770.1"/>
    <property type="molecule type" value="Genomic_DNA"/>
</dbReference>
<comment type="caution">
    <text evidence="1">The sequence shown here is derived from an EMBL/GenBank/DDBJ whole genome shotgun (WGS) entry which is preliminary data.</text>
</comment>
<dbReference type="Proteomes" id="UP001596058">
    <property type="component" value="Unassembled WGS sequence"/>
</dbReference>
<keyword evidence="2" id="KW-1185">Reference proteome</keyword>
<dbReference type="RefSeq" id="WP_379521230.1">
    <property type="nucleotide sequence ID" value="NZ_JBHSPA010000069.1"/>
</dbReference>
<proteinExistence type="predicted"/>